<dbReference type="RefSeq" id="WP_092526717.1">
    <property type="nucleotide sequence ID" value="NZ_FOWW01000001.1"/>
</dbReference>
<name>A0A1I5KV58_9PSEU</name>
<reference evidence="3" key="1">
    <citation type="submission" date="2016-10" db="EMBL/GenBank/DDBJ databases">
        <authorList>
            <person name="Varghese N."/>
            <person name="Submissions S."/>
        </authorList>
    </citation>
    <scope>NUCLEOTIDE SEQUENCE [LARGE SCALE GENOMIC DNA]</scope>
    <source>
        <strain evidence="3">CGMCC 4.5579</strain>
    </source>
</reference>
<dbReference type="Proteomes" id="UP000198727">
    <property type="component" value="Unassembled WGS sequence"/>
</dbReference>
<dbReference type="STRING" id="587909.SAMN05421810_101307"/>
<dbReference type="PROSITE" id="PS51186">
    <property type="entry name" value="GNAT"/>
    <property type="match status" value="1"/>
</dbReference>
<dbReference type="PANTHER" id="PTHR42791">
    <property type="entry name" value="GNAT FAMILY ACETYLTRANSFERASE"/>
    <property type="match status" value="1"/>
</dbReference>
<dbReference type="Gene3D" id="3.40.630.30">
    <property type="match status" value="1"/>
</dbReference>
<dbReference type="SUPFAM" id="SSF55729">
    <property type="entry name" value="Acyl-CoA N-acyltransferases (Nat)"/>
    <property type="match status" value="1"/>
</dbReference>
<proteinExistence type="predicted"/>
<dbReference type="InterPro" id="IPR000182">
    <property type="entry name" value="GNAT_dom"/>
</dbReference>
<dbReference type="AlphaFoldDB" id="A0A1I5KV58"/>
<protein>
    <submittedName>
        <fullName evidence="2">Acetyltransferase (GNAT) family protein</fullName>
    </submittedName>
</protein>
<dbReference type="PANTHER" id="PTHR42791:SF1">
    <property type="entry name" value="N-ACETYLTRANSFERASE DOMAIN-CONTAINING PROTEIN"/>
    <property type="match status" value="1"/>
</dbReference>
<accession>A0A1I5KV58</accession>
<keyword evidence="2" id="KW-0808">Transferase</keyword>
<evidence type="ECO:0000313" key="3">
    <source>
        <dbReference type="Proteomes" id="UP000198727"/>
    </source>
</evidence>
<dbReference type="InterPro" id="IPR052523">
    <property type="entry name" value="Trichothecene_AcTrans"/>
</dbReference>
<dbReference type="EMBL" id="FOWW01000001">
    <property type="protein sequence ID" value="SFO89000.1"/>
    <property type="molecule type" value="Genomic_DNA"/>
</dbReference>
<evidence type="ECO:0000259" key="1">
    <source>
        <dbReference type="PROSITE" id="PS51186"/>
    </source>
</evidence>
<dbReference type="InterPro" id="IPR016181">
    <property type="entry name" value="Acyl_CoA_acyltransferase"/>
</dbReference>
<organism evidence="2 3">
    <name type="scientific">Amycolatopsis arida</name>
    <dbReference type="NCBI Taxonomy" id="587909"/>
    <lineage>
        <taxon>Bacteria</taxon>
        <taxon>Bacillati</taxon>
        <taxon>Actinomycetota</taxon>
        <taxon>Actinomycetes</taxon>
        <taxon>Pseudonocardiales</taxon>
        <taxon>Pseudonocardiaceae</taxon>
        <taxon>Amycolatopsis</taxon>
    </lineage>
</organism>
<sequence>MRTARREDVIVRVAGPDELAQIAEAFADEAVARWVAPEMAALASTYRDFLAEALRTDEVIVAEAGDGIVGVSVWVDMPSAERARQDAARVAELALERPEPAYQRMATVLGRVAERHPERPHVFLSSMGVVPAGRGRGVGGGMLRYRLERADDEGQPAYLEASTQDSQRLYTRHGFTPYGPPILLPDEGSTLQPLWREPRS</sequence>
<dbReference type="OrthoDB" id="7057833at2"/>
<evidence type="ECO:0000313" key="2">
    <source>
        <dbReference type="EMBL" id="SFO89000.1"/>
    </source>
</evidence>
<feature type="domain" description="N-acetyltransferase" evidence="1">
    <location>
        <begin position="9"/>
        <end position="197"/>
    </location>
</feature>
<dbReference type="GO" id="GO:0016747">
    <property type="term" value="F:acyltransferase activity, transferring groups other than amino-acyl groups"/>
    <property type="evidence" value="ECO:0007669"/>
    <property type="project" value="InterPro"/>
</dbReference>
<dbReference type="Pfam" id="PF00583">
    <property type="entry name" value="Acetyltransf_1"/>
    <property type="match status" value="1"/>
</dbReference>
<gene>
    <name evidence="2" type="ORF">SAMN05421810_101307</name>
</gene>
<keyword evidence="3" id="KW-1185">Reference proteome</keyword>